<reference evidence="2 3" key="1">
    <citation type="submission" date="2014-02" db="EMBL/GenBank/DDBJ databases">
        <title>Expanding our view of genomic diversity in Candidatus Accumulibacter clades.</title>
        <authorList>
            <person name="Skennerton C.T."/>
            <person name="Barr J.J."/>
            <person name="Slater F.R."/>
            <person name="Bond P.L."/>
            <person name="Tyson G.W."/>
        </authorList>
    </citation>
    <scope>NUCLEOTIDE SEQUENCE [LARGE SCALE GENOMIC DNA]</scope>
    <source>
        <strain evidence="3">BA-92</strain>
    </source>
</reference>
<dbReference type="STRING" id="1454003.AW10_01973"/>
<proteinExistence type="predicted"/>
<dbReference type="AlphaFoldDB" id="A0A011NXY2"/>
<evidence type="ECO:0000313" key="3">
    <source>
        <dbReference type="Proteomes" id="UP000021816"/>
    </source>
</evidence>
<protein>
    <submittedName>
        <fullName evidence="2">Uncharacterized protein</fullName>
    </submittedName>
</protein>
<keyword evidence="1" id="KW-0732">Signal</keyword>
<dbReference type="PATRIC" id="fig|1454003.3.peg.2023"/>
<evidence type="ECO:0000313" key="2">
    <source>
        <dbReference type="EMBL" id="EXI80196.1"/>
    </source>
</evidence>
<dbReference type="EMBL" id="JEMX01000039">
    <property type="protein sequence ID" value="EXI80196.1"/>
    <property type="molecule type" value="Genomic_DNA"/>
</dbReference>
<feature type="signal peptide" evidence="1">
    <location>
        <begin position="1"/>
        <end position="23"/>
    </location>
</feature>
<gene>
    <name evidence="2" type="ORF">AW10_01973</name>
</gene>
<sequence length="46" mass="4703" precursor="true">MNKATRFAILATAIASLGGTAYAARSTENDALAINQAKGPIAQAIR</sequence>
<feature type="chain" id="PRO_5001461572" evidence="1">
    <location>
        <begin position="24"/>
        <end position="46"/>
    </location>
</feature>
<evidence type="ECO:0000256" key="1">
    <source>
        <dbReference type="SAM" id="SignalP"/>
    </source>
</evidence>
<organism evidence="2 3">
    <name type="scientific">Candidatus Accumulibacter appositus</name>
    <dbReference type="NCBI Taxonomy" id="1454003"/>
    <lineage>
        <taxon>Bacteria</taxon>
        <taxon>Pseudomonadati</taxon>
        <taxon>Pseudomonadota</taxon>
        <taxon>Betaproteobacteria</taxon>
        <taxon>Candidatus Accumulibacter</taxon>
    </lineage>
</organism>
<dbReference type="Proteomes" id="UP000021816">
    <property type="component" value="Unassembled WGS sequence"/>
</dbReference>
<name>A0A011NXY2_9PROT</name>
<accession>A0A011NXY2</accession>
<comment type="caution">
    <text evidence="2">The sequence shown here is derived from an EMBL/GenBank/DDBJ whole genome shotgun (WGS) entry which is preliminary data.</text>
</comment>